<sequence length="177" mass="20219">MAYRHSPRLHMQHLKRYVIRVPLQRVSVTHRHHLRLSPIIPDEGHHVSPRPFDRVTVIGQVRIRHWVTVHRLLVRYLLRRSRHGVPLVCAIFFLLLILQNRHHRLDPCVCSEIGHSKIDHGLERGRAVFHLGLHGWGLALLEGFLHEEGEFGFGFDGEAGECVGEVGGGEGYGFGLV</sequence>
<protein>
    <submittedName>
        <fullName evidence="1">Uncharacterized protein</fullName>
    </submittedName>
</protein>
<evidence type="ECO:0000313" key="2">
    <source>
        <dbReference type="Proteomes" id="UP001180020"/>
    </source>
</evidence>
<organism evidence="1 2">
    <name type="scientific">Acorus calamus</name>
    <name type="common">Sweet flag</name>
    <dbReference type="NCBI Taxonomy" id="4465"/>
    <lineage>
        <taxon>Eukaryota</taxon>
        <taxon>Viridiplantae</taxon>
        <taxon>Streptophyta</taxon>
        <taxon>Embryophyta</taxon>
        <taxon>Tracheophyta</taxon>
        <taxon>Spermatophyta</taxon>
        <taxon>Magnoliopsida</taxon>
        <taxon>Liliopsida</taxon>
        <taxon>Acoraceae</taxon>
        <taxon>Acorus</taxon>
    </lineage>
</organism>
<proteinExistence type="predicted"/>
<accession>A0AAV9DCW6</accession>
<name>A0AAV9DCW6_ACOCL</name>
<keyword evidence="2" id="KW-1185">Reference proteome</keyword>
<evidence type="ECO:0000313" key="1">
    <source>
        <dbReference type="EMBL" id="KAK1299451.1"/>
    </source>
</evidence>
<dbReference type="EMBL" id="JAUJYO010000014">
    <property type="protein sequence ID" value="KAK1299451.1"/>
    <property type="molecule type" value="Genomic_DNA"/>
</dbReference>
<dbReference type="Proteomes" id="UP001180020">
    <property type="component" value="Unassembled WGS sequence"/>
</dbReference>
<reference evidence="1" key="2">
    <citation type="submission" date="2023-06" db="EMBL/GenBank/DDBJ databases">
        <authorList>
            <person name="Ma L."/>
            <person name="Liu K.-W."/>
            <person name="Li Z."/>
            <person name="Hsiao Y.-Y."/>
            <person name="Qi Y."/>
            <person name="Fu T."/>
            <person name="Tang G."/>
            <person name="Zhang D."/>
            <person name="Sun W.-H."/>
            <person name="Liu D.-K."/>
            <person name="Li Y."/>
            <person name="Chen G.-Z."/>
            <person name="Liu X.-D."/>
            <person name="Liao X.-Y."/>
            <person name="Jiang Y.-T."/>
            <person name="Yu X."/>
            <person name="Hao Y."/>
            <person name="Huang J."/>
            <person name="Zhao X.-W."/>
            <person name="Ke S."/>
            <person name="Chen Y.-Y."/>
            <person name="Wu W.-L."/>
            <person name="Hsu J.-L."/>
            <person name="Lin Y.-F."/>
            <person name="Huang M.-D."/>
            <person name="Li C.-Y."/>
            <person name="Huang L."/>
            <person name="Wang Z.-W."/>
            <person name="Zhao X."/>
            <person name="Zhong W.-Y."/>
            <person name="Peng D.-H."/>
            <person name="Ahmad S."/>
            <person name="Lan S."/>
            <person name="Zhang J.-S."/>
            <person name="Tsai W.-C."/>
            <person name="Van De Peer Y."/>
            <person name="Liu Z.-J."/>
        </authorList>
    </citation>
    <scope>NUCLEOTIDE SEQUENCE</scope>
    <source>
        <strain evidence="1">CP</strain>
        <tissue evidence="1">Leaves</tissue>
    </source>
</reference>
<comment type="caution">
    <text evidence="1">The sequence shown here is derived from an EMBL/GenBank/DDBJ whole genome shotgun (WGS) entry which is preliminary data.</text>
</comment>
<reference evidence="1" key="1">
    <citation type="journal article" date="2023" name="Nat. Commun.">
        <title>Diploid and tetraploid genomes of Acorus and the evolution of monocots.</title>
        <authorList>
            <person name="Ma L."/>
            <person name="Liu K.W."/>
            <person name="Li Z."/>
            <person name="Hsiao Y.Y."/>
            <person name="Qi Y."/>
            <person name="Fu T."/>
            <person name="Tang G.D."/>
            <person name="Zhang D."/>
            <person name="Sun W.H."/>
            <person name="Liu D.K."/>
            <person name="Li Y."/>
            <person name="Chen G.Z."/>
            <person name="Liu X.D."/>
            <person name="Liao X.Y."/>
            <person name="Jiang Y.T."/>
            <person name="Yu X."/>
            <person name="Hao Y."/>
            <person name="Huang J."/>
            <person name="Zhao X.W."/>
            <person name="Ke S."/>
            <person name="Chen Y.Y."/>
            <person name="Wu W.L."/>
            <person name="Hsu J.L."/>
            <person name="Lin Y.F."/>
            <person name="Huang M.D."/>
            <person name="Li C.Y."/>
            <person name="Huang L."/>
            <person name="Wang Z.W."/>
            <person name="Zhao X."/>
            <person name="Zhong W.Y."/>
            <person name="Peng D.H."/>
            <person name="Ahmad S."/>
            <person name="Lan S."/>
            <person name="Zhang J.S."/>
            <person name="Tsai W.C."/>
            <person name="Van de Peer Y."/>
            <person name="Liu Z.J."/>
        </authorList>
    </citation>
    <scope>NUCLEOTIDE SEQUENCE</scope>
    <source>
        <strain evidence="1">CP</strain>
    </source>
</reference>
<gene>
    <name evidence="1" type="ORF">QJS10_CPB14g00598</name>
</gene>
<dbReference type="AlphaFoldDB" id="A0AAV9DCW6"/>